<dbReference type="RefSeq" id="WP_206599661.1">
    <property type="nucleotide sequence ID" value="NZ_CP101190.1"/>
</dbReference>
<sequence length="243" mass="27440">MIAEVIQIFLHTASGHLGALASLYASAEVHFSPALLIRAVIENCAHAVWVLGNDPDESSENRLARAYLEELMSAEEARKNAGRMHTRSHTSYVQSDQAYKALKRQVLARFPDATREGLGHRQLNGQVLPGLESSVMWMYELTEKHGGTIGQDSASGIYGFLSNRTHPTLYPARQRRRWHDEGDGRLVAYLHVEIGDLYKEARIAVAAFYNALNYTISYFGWPTTEINRLEEQLEEAMPTFFRD</sequence>
<geneLocation type="plasmid" evidence="1 2">
    <name>unnamed5</name>
</geneLocation>
<proteinExistence type="predicted"/>
<dbReference type="Proteomes" id="UP001163293">
    <property type="component" value="Plasmid unnamed5"/>
</dbReference>
<name>A0AAX3ERT6_PAEUR</name>
<evidence type="ECO:0000313" key="1">
    <source>
        <dbReference type="EMBL" id="UYW00195.1"/>
    </source>
</evidence>
<organism evidence="1 2">
    <name type="scientific">Paenarthrobacter ureafaciens</name>
    <dbReference type="NCBI Taxonomy" id="37931"/>
    <lineage>
        <taxon>Bacteria</taxon>
        <taxon>Bacillati</taxon>
        <taxon>Actinomycetota</taxon>
        <taxon>Actinomycetes</taxon>
        <taxon>Micrococcales</taxon>
        <taxon>Micrococcaceae</taxon>
        <taxon>Paenarthrobacter</taxon>
    </lineage>
</organism>
<reference evidence="1" key="1">
    <citation type="submission" date="2022-07" db="EMBL/GenBank/DDBJ databases">
        <authorList>
            <person name="Wu T."/>
        </authorList>
    </citation>
    <scope>NUCLEOTIDE SEQUENCE</scope>
    <source>
        <strain evidence="1">SD-1</strain>
        <plasmid evidence="1">unnamed5</plasmid>
    </source>
</reference>
<dbReference type="AlphaFoldDB" id="A0AAX3ERT6"/>
<dbReference type="EMBL" id="CP101190">
    <property type="protein sequence ID" value="UYW00195.1"/>
    <property type="molecule type" value="Genomic_DNA"/>
</dbReference>
<evidence type="ECO:0008006" key="3">
    <source>
        <dbReference type="Google" id="ProtNLM"/>
    </source>
</evidence>
<gene>
    <name evidence="1" type="ORF">NL394_23665</name>
</gene>
<keyword evidence="1" id="KW-0614">Plasmid</keyword>
<protein>
    <recommendedName>
        <fullName evidence="3">AbiV family abortive infection protein</fullName>
    </recommendedName>
</protein>
<keyword evidence="2" id="KW-1185">Reference proteome</keyword>
<accession>A0AAX3ERT6</accession>
<evidence type="ECO:0000313" key="2">
    <source>
        <dbReference type="Proteomes" id="UP001163293"/>
    </source>
</evidence>